<reference evidence="3 4" key="1">
    <citation type="submission" date="2020-09" db="EMBL/GenBank/DDBJ databases">
        <title>Biosynthesis of the nuclear factor of activated T cells inhibitor NFAT-133 and its congeners in Streptomyces pactum.</title>
        <authorList>
            <person name="Zhou W."/>
            <person name="Posri P."/>
            <person name="Abugrain M.E."/>
            <person name="Weisberg A.J."/>
            <person name="Chang J.H."/>
            <person name="Mahmud T."/>
        </authorList>
    </citation>
    <scope>NUCLEOTIDE SEQUENCE [LARGE SCALE GENOMIC DNA]</scope>
    <source>
        <strain evidence="3 4">ATCC 27456</strain>
    </source>
</reference>
<evidence type="ECO:0000313" key="3">
    <source>
        <dbReference type="EMBL" id="MBH5333335.1"/>
    </source>
</evidence>
<dbReference type="PANTHER" id="PTHR44103">
    <property type="entry name" value="PROPROTEIN CONVERTASE P"/>
    <property type="match status" value="1"/>
</dbReference>
<dbReference type="PANTHER" id="PTHR44103:SF1">
    <property type="entry name" value="PROPROTEIN CONVERTASE P"/>
    <property type="match status" value="1"/>
</dbReference>
<dbReference type="Pfam" id="PF13517">
    <property type="entry name" value="FG-GAP_3"/>
    <property type="match status" value="1"/>
</dbReference>
<evidence type="ECO:0000313" key="4">
    <source>
        <dbReference type="Proteomes" id="UP000807371"/>
    </source>
</evidence>
<dbReference type="Gene3D" id="2.130.10.130">
    <property type="entry name" value="Integrin alpha, N-terminal"/>
    <property type="match status" value="1"/>
</dbReference>
<dbReference type="SUPFAM" id="SSF69318">
    <property type="entry name" value="Integrin alpha N-terminal domain"/>
    <property type="match status" value="1"/>
</dbReference>
<dbReference type="InterPro" id="IPR028994">
    <property type="entry name" value="Integrin_alpha_N"/>
</dbReference>
<proteinExistence type="predicted"/>
<evidence type="ECO:0000256" key="1">
    <source>
        <dbReference type="ARBA" id="ARBA00022729"/>
    </source>
</evidence>
<dbReference type="EMBL" id="JACYXC010000001">
    <property type="protein sequence ID" value="MBH5333335.1"/>
    <property type="molecule type" value="Genomic_DNA"/>
</dbReference>
<dbReference type="InterPro" id="IPR013517">
    <property type="entry name" value="FG-GAP"/>
</dbReference>
<keyword evidence="4" id="KW-1185">Reference proteome</keyword>
<evidence type="ECO:0000256" key="2">
    <source>
        <dbReference type="SAM" id="SignalP"/>
    </source>
</evidence>
<accession>A0ABS0NDR1</accession>
<feature type="chain" id="PRO_5046935472" evidence="2">
    <location>
        <begin position="26"/>
        <end position="1041"/>
    </location>
</feature>
<comment type="caution">
    <text evidence="3">The sequence shown here is derived from an EMBL/GenBank/DDBJ whole genome shotgun (WGS) entry which is preliminary data.</text>
</comment>
<name>A0ABS0NDR1_9ACTN</name>
<protein>
    <submittedName>
        <fullName evidence="3">VCBS repeat-containing protein</fullName>
    </submittedName>
</protein>
<feature type="signal peptide" evidence="2">
    <location>
        <begin position="1"/>
        <end position="25"/>
    </location>
</feature>
<gene>
    <name evidence="3" type="ORF">IHE55_00370</name>
</gene>
<keyword evidence="1 2" id="KW-0732">Signal</keyword>
<dbReference type="SUPFAM" id="SSF63825">
    <property type="entry name" value="YWTD domain"/>
    <property type="match status" value="1"/>
</dbReference>
<sequence length="1041" mass="108618">MRHGVLRRRPARRAGAVFIVSAALAAGLSPQLPTASAVDGPQETVVPATLRNTVTSASLFYADTTTGSDGAGAQGVFHRLEGHRGLVWTRYVDGQTFPAPAYEGSPPTNGTGSDTLAHRLGDGRVDLWDASDGTTRTLRIPEGQQLFNITGSAVYGTTAVTYRKVTDAQGRSAFEFHLLTPGPDGTTRDVRVEDAPGMRLHRPSGADATTVLFTADSDGSGRTRVVAVDRESGQVRGWSAEMPPDYYHAKLGRDHVVVYGISKAKVLVLPRADLSVAATEVELQGGGINPAQGLAVVGDWLVHRPSSGTAVRAQPIAGGSSVTIGTANPGVSVGPADSAVFVGRTATEDWGIQRITAGADGRPVVTRVKPLPKPPAAIQGLSLEQGRLVVTDPSGGRRDDYVRTVAASGPPTFGERTAFTPTDVLIAECPAGDAGCSRLHGTADGRVVWVERDTTSSGSDRLRANGPGRGLFERAVPAGGQVTDVSGRYVLHVTASGNRVYRLDDSAAPLTRPPGAAALWGDVLWTAGSDPGSVTEYSLSTGKTTHTLTLGTGCVPEELQVVGRWLYWSCGPDAGAGVYDRVTKTSVPVPSGEARLGDGYVVTHDRRAGTLTLTTVTGGTPASRVIAELPDTGVSQRDVRWTVDDSGANAAYVDAQERVHLVPSGVPAQPLGLLGPAGNASSLDAARPGTTPRTLTTVLLSKPSASWRLTVRDKATGKVVDTTSGGAARGELTVGWHGAVRTSAGEVFFPNGKYDWTLSITPADGTGAPLEVRGTVALNGGAPVLRDHAGARSRPDGTGDLLTLSTSGELAFQHGDGKGAFSGKTASGGWPTSVVAVPFGDLNKDRCNDVLVRMADGSLRGYKPRCGERLTTTTPYTKLGTGWNAYNVLTSPGDLTGDKRPDLLARKSSNGDIHLFAANSDGTLAAGRRIHSGWTGYTKIAGAGDLNGDGFGDLLARHKDGTLYRHDGQRTGKLKDRVKVFGNWGASYNAIVGVGDLTGDGRSDLVVRDSSGNVYRHDGKGNGSFTARTKIATGWKHKALF</sequence>
<dbReference type="Proteomes" id="UP000807371">
    <property type="component" value="Unassembled WGS sequence"/>
</dbReference>
<organism evidence="3 4">
    <name type="scientific">Streptomyces pactum</name>
    <dbReference type="NCBI Taxonomy" id="68249"/>
    <lineage>
        <taxon>Bacteria</taxon>
        <taxon>Bacillati</taxon>
        <taxon>Actinomycetota</taxon>
        <taxon>Actinomycetes</taxon>
        <taxon>Kitasatosporales</taxon>
        <taxon>Streptomycetaceae</taxon>
        <taxon>Streptomyces</taxon>
    </lineage>
</organism>